<feature type="non-terminal residue" evidence="1">
    <location>
        <position position="1"/>
    </location>
</feature>
<reference evidence="1 2" key="1">
    <citation type="submission" date="2024-05" db="EMBL/GenBank/DDBJ databases">
        <authorList>
            <person name="Wallberg A."/>
        </authorList>
    </citation>
    <scope>NUCLEOTIDE SEQUENCE [LARGE SCALE GENOMIC DNA]</scope>
</reference>
<comment type="caution">
    <text evidence="1">The sequence shown here is derived from an EMBL/GenBank/DDBJ whole genome shotgun (WGS) entry which is preliminary data.</text>
</comment>
<gene>
    <name evidence="1" type="ORF">MNOR_LOCUS12488</name>
</gene>
<sequence length="263" mass="29872">KHSVRFDTPHPLNGREVGTNGYAGYNVAWDTSTFSIKGDNHTVENNLVIDRSNEGGEKDKCSLCVLYRFWWYLDIFNNHTTTINNGATQADGGIHAEEFPAKWPLPGEVVENNYMGTDVLEQIVDPDNWDFRPVEGGAFTKGEHIIGPYLPGNEAKTYWIPGRKLFKTSTPVPVSGGTTSSDRDVVMFLGGYMADKHHFYFGKDKIRVEEATVNDDEYQYTLDDNEGNMLSLPNLEKGSQYFWRVDVQRQGTIYKGDLWNFYT</sequence>
<dbReference type="EMBL" id="CAXKWB010006859">
    <property type="protein sequence ID" value="CAL4084690.1"/>
    <property type="molecule type" value="Genomic_DNA"/>
</dbReference>
<dbReference type="AlphaFoldDB" id="A0AAV2QI92"/>
<evidence type="ECO:0000313" key="1">
    <source>
        <dbReference type="EMBL" id="CAL4084690.1"/>
    </source>
</evidence>
<evidence type="ECO:0000313" key="2">
    <source>
        <dbReference type="Proteomes" id="UP001497623"/>
    </source>
</evidence>
<proteinExistence type="predicted"/>
<organism evidence="1 2">
    <name type="scientific">Meganyctiphanes norvegica</name>
    <name type="common">Northern krill</name>
    <name type="synonym">Thysanopoda norvegica</name>
    <dbReference type="NCBI Taxonomy" id="48144"/>
    <lineage>
        <taxon>Eukaryota</taxon>
        <taxon>Metazoa</taxon>
        <taxon>Ecdysozoa</taxon>
        <taxon>Arthropoda</taxon>
        <taxon>Crustacea</taxon>
        <taxon>Multicrustacea</taxon>
        <taxon>Malacostraca</taxon>
        <taxon>Eumalacostraca</taxon>
        <taxon>Eucarida</taxon>
        <taxon>Euphausiacea</taxon>
        <taxon>Euphausiidae</taxon>
        <taxon>Meganyctiphanes</taxon>
    </lineage>
</organism>
<name>A0AAV2QI92_MEGNR</name>
<keyword evidence="2" id="KW-1185">Reference proteome</keyword>
<dbReference type="Proteomes" id="UP001497623">
    <property type="component" value="Unassembled WGS sequence"/>
</dbReference>
<accession>A0AAV2QI92</accession>
<protein>
    <submittedName>
        <fullName evidence="1">Uncharacterized protein</fullName>
    </submittedName>
</protein>